<proteinExistence type="predicted"/>
<name>A0A6A4P7V3_LUPAL</name>
<sequence>MIELHAKPCLSERNGNKSSLDRTPLKYREKDVKGRIETPTREIPNGHRTQTNGSGKTVEVKQKGPSKICKVVNLLRLSRIAKSNLQKENEKENYRRPLPNNSEIDSEVKIENTDMELDFNESIEDDEPEETDGSEHTTSVPDEKMGNHDHKQGKADEFENNIHQLGTSVNTPVSNDQRSFDHESTSDYPGISSISPSMSPEVKKHRVKEEAGSGLDSDSSRSSNNLSQVIWHPSDLSVRPVMPSRKVDKVSDVIPSLPFEALQAVDFVKLPKEQLEAIQNRILAILNRDTSIGEKQNLIRYLEMLSSNADAANILTNGPIMLILVKLLRQSKASALRVQLASLIGLLIRHSTFVDDSLAKSGILGSLTDGLRDMQEKVRRFSMAALGELLFYISTQNTDCRDNNPLESPLKDNKTSVGWQVSNSFISFVSSMLRKGEDDLTQLYALRTVENFCSQGGTWVGRFSSQDVISNLCYLYRAAGKQESMRLTAGSCLVRLVRFNPPSIQSVMEKLSFKDLASALVKGSPRE</sequence>
<dbReference type="GO" id="GO:0000914">
    <property type="term" value="P:phragmoplast assembly"/>
    <property type="evidence" value="ECO:0007669"/>
    <property type="project" value="InterPro"/>
</dbReference>
<feature type="region of interest" description="Disordered" evidence="1">
    <location>
        <begin position="86"/>
        <end position="153"/>
    </location>
</feature>
<dbReference type="InterPro" id="IPR016024">
    <property type="entry name" value="ARM-type_fold"/>
</dbReference>
<keyword evidence="2" id="KW-0723">Serine/threonine-protein kinase</keyword>
<feature type="compositionally biased region" description="Basic and acidic residues" evidence="1">
    <location>
        <begin position="86"/>
        <end position="95"/>
    </location>
</feature>
<keyword evidence="2" id="KW-0808">Transferase</keyword>
<evidence type="ECO:0000313" key="3">
    <source>
        <dbReference type="Proteomes" id="UP000447434"/>
    </source>
</evidence>
<feature type="compositionally biased region" description="Low complexity" evidence="1">
    <location>
        <begin position="191"/>
        <end position="200"/>
    </location>
</feature>
<dbReference type="Proteomes" id="UP000447434">
    <property type="component" value="Chromosome 15"/>
</dbReference>
<dbReference type="AlphaFoldDB" id="A0A6A4P7V3"/>
<dbReference type="Gene3D" id="1.25.10.10">
    <property type="entry name" value="Leucine-rich Repeat Variant"/>
    <property type="match status" value="1"/>
</dbReference>
<evidence type="ECO:0000256" key="1">
    <source>
        <dbReference type="SAM" id="MobiDB-lite"/>
    </source>
</evidence>
<evidence type="ECO:0000313" key="2">
    <source>
        <dbReference type="EMBL" id="KAE9599015.1"/>
    </source>
</evidence>
<keyword evidence="2" id="KW-0418">Kinase</keyword>
<dbReference type="GO" id="GO:0004674">
    <property type="term" value="F:protein serine/threonine kinase activity"/>
    <property type="evidence" value="ECO:0007669"/>
    <property type="project" value="UniProtKB-KW"/>
</dbReference>
<reference evidence="3" key="1">
    <citation type="journal article" date="2020" name="Nat. Commun.">
        <title>Genome sequence of the cluster root forming white lupin.</title>
        <authorList>
            <person name="Hufnagel B."/>
            <person name="Marques A."/>
            <person name="Soriano A."/>
            <person name="Marques L."/>
            <person name="Divol F."/>
            <person name="Doumas P."/>
            <person name="Sallet E."/>
            <person name="Mancinotti D."/>
            <person name="Carrere S."/>
            <person name="Marande W."/>
            <person name="Arribat S."/>
            <person name="Keller J."/>
            <person name="Huneau C."/>
            <person name="Blein T."/>
            <person name="Aime D."/>
            <person name="Laguerre M."/>
            <person name="Taylor J."/>
            <person name="Schubert V."/>
            <person name="Nelson M."/>
            <person name="Geu-Flores F."/>
            <person name="Crespi M."/>
            <person name="Gallardo-Guerrero K."/>
            <person name="Delaux P.-M."/>
            <person name="Salse J."/>
            <person name="Berges H."/>
            <person name="Guyot R."/>
            <person name="Gouzy J."/>
            <person name="Peret B."/>
        </authorList>
    </citation>
    <scope>NUCLEOTIDE SEQUENCE [LARGE SCALE GENOMIC DNA]</scope>
    <source>
        <strain evidence="3">cv. Amiga</strain>
    </source>
</reference>
<dbReference type="InterPro" id="IPR044591">
    <property type="entry name" value="RUK"/>
</dbReference>
<feature type="region of interest" description="Disordered" evidence="1">
    <location>
        <begin position="1"/>
        <end position="62"/>
    </location>
</feature>
<dbReference type="OrthoDB" id="24822at2759"/>
<feature type="compositionally biased region" description="Basic and acidic residues" evidence="1">
    <location>
        <begin position="141"/>
        <end position="153"/>
    </location>
</feature>
<dbReference type="SUPFAM" id="SSF48371">
    <property type="entry name" value="ARM repeat"/>
    <property type="match status" value="1"/>
</dbReference>
<feature type="compositionally biased region" description="Acidic residues" evidence="1">
    <location>
        <begin position="113"/>
        <end position="132"/>
    </location>
</feature>
<dbReference type="PANTHER" id="PTHR46562:SF1">
    <property type="entry name" value="SERINE_THREONINE-PROTEIN KINASE ULK4"/>
    <property type="match status" value="1"/>
</dbReference>
<organism evidence="2 3">
    <name type="scientific">Lupinus albus</name>
    <name type="common">White lupine</name>
    <name type="synonym">Lupinus termis</name>
    <dbReference type="NCBI Taxonomy" id="3870"/>
    <lineage>
        <taxon>Eukaryota</taxon>
        <taxon>Viridiplantae</taxon>
        <taxon>Streptophyta</taxon>
        <taxon>Embryophyta</taxon>
        <taxon>Tracheophyta</taxon>
        <taxon>Spermatophyta</taxon>
        <taxon>Magnoliopsida</taxon>
        <taxon>eudicotyledons</taxon>
        <taxon>Gunneridae</taxon>
        <taxon>Pentapetalae</taxon>
        <taxon>rosids</taxon>
        <taxon>fabids</taxon>
        <taxon>Fabales</taxon>
        <taxon>Fabaceae</taxon>
        <taxon>Papilionoideae</taxon>
        <taxon>50 kb inversion clade</taxon>
        <taxon>genistoids sensu lato</taxon>
        <taxon>core genistoids</taxon>
        <taxon>Genisteae</taxon>
        <taxon>Lupinus</taxon>
    </lineage>
</organism>
<feature type="region of interest" description="Disordered" evidence="1">
    <location>
        <begin position="166"/>
        <end position="225"/>
    </location>
</feature>
<feature type="compositionally biased region" description="Polar residues" evidence="1">
    <location>
        <begin position="166"/>
        <end position="177"/>
    </location>
</feature>
<dbReference type="GO" id="GO:0008017">
    <property type="term" value="F:microtubule binding"/>
    <property type="evidence" value="ECO:0007669"/>
    <property type="project" value="InterPro"/>
</dbReference>
<dbReference type="EMBL" id="WOCE01000015">
    <property type="protein sequence ID" value="KAE9599015.1"/>
    <property type="molecule type" value="Genomic_DNA"/>
</dbReference>
<accession>A0A6A4P7V3</accession>
<protein>
    <submittedName>
        <fullName evidence="2">Putative non-specific serine/threonine protein kinase</fullName>
    </submittedName>
</protein>
<gene>
    <name evidence="2" type="ORF">Lalb_Chr15g0087091</name>
</gene>
<dbReference type="InterPro" id="IPR011989">
    <property type="entry name" value="ARM-like"/>
</dbReference>
<comment type="caution">
    <text evidence="2">The sequence shown here is derived from an EMBL/GenBank/DDBJ whole genome shotgun (WGS) entry which is preliminary data.</text>
</comment>
<keyword evidence="3" id="KW-1185">Reference proteome</keyword>
<feature type="compositionally biased region" description="Low complexity" evidence="1">
    <location>
        <begin position="212"/>
        <end position="225"/>
    </location>
</feature>
<feature type="compositionally biased region" description="Basic and acidic residues" evidence="1">
    <location>
        <begin position="19"/>
        <end position="40"/>
    </location>
</feature>
<dbReference type="PANTHER" id="PTHR46562">
    <property type="entry name" value="SERINE/THREONINE-KINASE ULK4-LIKE PROTEIN-RELATED"/>
    <property type="match status" value="1"/>
</dbReference>